<accession>A0AAE6Y6D1</accession>
<dbReference type="Proteomes" id="UP000502504">
    <property type="component" value="Chromosome"/>
</dbReference>
<feature type="region of interest" description="Disordered" evidence="1">
    <location>
        <begin position="442"/>
        <end position="470"/>
    </location>
</feature>
<dbReference type="EMBL" id="CP050692">
    <property type="protein sequence ID" value="QIT43094.1"/>
    <property type="molecule type" value="Genomic_DNA"/>
</dbReference>
<dbReference type="RefSeq" id="WP_078632646.1">
    <property type="nucleotide sequence ID" value="NZ_CM007717.1"/>
</dbReference>
<keyword evidence="4" id="KW-1185">Reference proteome</keyword>
<evidence type="ECO:0000313" key="4">
    <source>
        <dbReference type="Proteomes" id="UP000190306"/>
    </source>
</evidence>
<reference evidence="3 5" key="2">
    <citation type="submission" date="2020-03" db="EMBL/GenBank/DDBJ databases">
        <title>Is there a link between lipid content and antibiotic production in Streptomyces?</title>
        <authorList>
            <person name="David M."/>
            <person name="Lejeune C."/>
            <person name="Abreu S."/>
            <person name="Thibessard A."/>
            <person name="Leblond P."/>
            <person name="Chaminade P."/>
            <person name="Virolle M.-J."/>
        </authorList>
    </citation>
    <scope>NUCLEOTIDE SEQUENCE [LARGE SCALE GENOMIC DNA]</scope>
    <source>
        <strain evidence="3 5">DSM 41481</strain>
    </source>
</reference>
<name>A0AAE6Y6D1_STRAT</name>
<protein>
    <submittedName>
        <fullName evidence="3">Uncharacterized protein</fullName>
    </submittedName>
</protein>
<feature type="compositionally biased region" description="Low complexity" evidence="1">
    <location>
        <begin position="442"/>
        <end position="459"/>
    </location>
</feature>
<evidence type="ECO:0000313" key="5">
    <source>
        <dbReference type="Proteomes" id="UP000502504"/>
    </source>
</evidence>
<sequence length="470" mass="49670">MGLEIDAEMTAGPLGTMITAAIVSGGGAAVPLVGPALGVGRLVSDHLNRQRIALLTEAVQKAARRGAWLAGAGLALQGVEIALKFYELATYEKRLDQAVRAQQWLDALRSAQETALARLEHGFRLAEARYEAVLASYPFHAPPGTLAEELLLTPGGRTRPVLLIPADPPDVPAHSPWTGVRHRTVGELRKYPGALDVRATDRAFEWPHAELLRRDLDAVPAVYLQLGTTGYDLEVRLGGSALLPGEILSVLPAVTLQRVGYREPWEWTAEELTALGAPAGTQPNPGRNADLNFERAARVAAFTAVMAADAHQLMHRPAYDEQVDAAAARAGLALAAWPPGLGVPLELVADPPYHLLHQALRHHVRGDGETALFTVAAAAAWLAGEETVRPNRLADVLTRAAGSGRMTAAHGRKFREAVAALGTTARLPARLHRALDALPAQAPAGPAAPAATNAPGDAPGLFPPAGRPLL</sequence>
<evidence type="ECO:0000313" key="3">
    <source>
        <dbReference type="EMBL" id="QIT43094.1"/>
    </source>
</evidence>
<dbReference type="Proteomes" id="UP000190306">
    <property type="component" value="Chromosome"/>
</dbReference>
<gene>
    <name evidence="2" type="ORF">AFM16_05715</name>
    <name evidence="3" type="ORF">HCX60_05835</name>
</gene>
<evidence type="ECO:0000313" key="2">
    <source>
        <dbReference type="EMBL" id="OOQ54083.1"/>
    </source>
</evidence>
<feature type="compositionally biased region" description="Pro residues" evidence="1">
    <location>
        <begin position="461"/>
        <end position="470"/>
    </location>
</feature>
<reference evidence="2 4" key="1">
    <citation type="submission" date="2015-07" db="EMBL/GenBank/DDBJ databases">
        <title>Draft Genome Sequence of Streptomyces antibioticus, IMRU 3720 reveals insights in the evolution of actinomycin biosynthetic gene clusters in Streptomyces.</title>
        <authorList>
            <person name="Crnovcic I."/>
            <person name="Ruckert C."/>
            <person name="Kalinowksi J."/>
            <person name="Keller U."/>
        </authorList>
    </citation>
    <scope>NUCLEOTIDE SEQUENCE [LARGE SCALE GENOMIC DNA]</scope>
    <source>
        <strain evidence="2 4">DSM 41481</strain>
    </source>
</reference>
<dbReference type="EMBL" id="LHQL01000005">
    <property type="protein sequence ID" value="OOQ54083.1"/>
    <property type="molecule type" value="Genomic_DNA"/>
</dbReference>
<organism evidence="3 5">
    <name type="scientific">Streptomyces antibioticus</name>
    <dbReference type="NCBI Taxonomy" id="1890"/>
    <lineage>
        <taxon>Bacteria</taxon>
        <taxon>Bacillati</taxon>
        <taxon>Actinomycetota</taxon>
        <taxon>Actinomycetes</taxon>
        <taxon>Kitasatosporales</taxon>
        <taxon>Streptomycetaceae</taxon>
        <taxon>Streptomyces</taxon>
    </lineage>
</organism>
<evidence type="ECO:0000256" key="1">
    <source>
        <dbReference type="SAM" id="MobiDB-lite"/>
    </source>
</evidence>
<proteinExistence type="predicted"/>
<dbReference type="AlphaFoldDB" id="A0AAE6Y6D1"/>